<dbReference type="AlphaFoldDB" id="A0A0D1JV93"/>
<dbReference type="Proteomes" id="UP000032221">
    <property type="component" value="Unassembled WGS sequence"/>
</dbReference>
<name>A0A0D1JV93_9MYCO</name>
<keyword evidence="1" id="KW-1133">Transmembrane helix</keyword>
<dbReference type="STRING" id="280871.TL10_12845"/>
<dbReference type="EMBL" id="JXST01000016">
    <property type="protein sequence ID" value="KIU16514.1"/>
    <property type="molecule type" value="Genomic_DNA"/>
</dbReference>
<keyword evidence="3" id="KW-1185">Reference proteome</keyword>
<keyword evidence="1" id="KW-0812">Transmembrane</keyword>
<comment type="caution">
    <text evidence="2">The sequence shown here is derived from an EMBL/GenBank/DDBJ whole genome shotgun (WGS) entry which is preliminary data.</text>
</comment>
<gene>
    <name evidence="2" type="ORF">TL10_12845</name>
</gene>
<dbReference type="OrthoDB" id="3684380at2"/>
<evidence type="ECO:0000313" key="2">
    <source>
        <dbReference type="EMBL" id="KIU16514.1"/>
    </source>
</evidence>
<feature type="transmembrane region" description="Helical" evidence="1">
    <location>
        <begin position="107"/>
        <end position="128"/>
    </location>
</feature>
<evidence type="ECO:0000313" key="3">
    <source>
        <dbReference type="Proteomes" id="UP000032221"/>
    </source>
</evidence>
<evidence type="ECO:0000256" key="1">
    <source>
        <dbReference type="SAM" id="Phobius"/>
    </source>
</evidence>
<proteinExistence type="predicted"/>
<sequence length="136" mass="14559">MSARPSGLVTSGVVELAAAALSGWVYTLAMTDKEKAERLGIVSAERVRQWHLDLVMLGTCTVALGLAVPDAPKIVQRSLATGAWSNAMLFLPLAFEPKLFQDKKYQAAAGVSFVSTTVGFVGMAVTAVRRRRAARH</sequence>
<dbReference type="RefSeq" id="WP_043985946.1">
    <property type="nucleotide sequence ID" value="NZ_JXST01000016.1"/>
</dbReference>
<organism evidence="2 3">
    <name type="scientific">Mycolicibacterium llatzerense</name>
    <dbReference type="NCBI Taxonomy" id="280871"/>
    <lineage>
        <taxon>Bacteria</taxon>
        <taxon>Bacillati</taxon>
        <taxon>Actinomycetota</taxon>
        <taxon>Actinomycetes</taxon>
        <taxon>Mycobacteriales</taxon>
        <taxon>Mycobacteriaceae</taxon>
        <taxon>Mycolicibacterium</taxon>
    </lineage>
</organism>
<reference evidence="2 3" key="1">
    <citation type="submission" date="2015-01" db="EMBL/GenBank/DDBJ databases">
        <title>Genome sequence of Mycobacterium llatzerense and Mycobacterium immunogenum recovered from brain abscess.</title>
        <authorList>
            <person name="Greninger A.L."/>
            <person name="Langelier C."/>
            <person name="Cunningham G."/>
            <person name="Chiu C.Y."/>
            <person name="Miller S."/>
        </authorList>
    </citation>
    <scope>NUCLEOTIDE SEQUENCE [LARGE SCALE GENOMIC DNA]</scope>
    <source>
        <strain evidence="2 3">CLUC14</strain>
    </source>
</reference>
<accession>A0A0D1JV93</accession>
<feature type="transmembrane region" description="Helical" evidence="1">
    <location>
        <begin position="6"/>
        <end position="29"/>
    </location>
</feature>
<protein>
    <submittedName>
        <fullName evidence="2">Uncharacterized protein</fullName>
    </submittedName>
</protein>
<keyword evidence="1" id="KW-0472">Membrane</keyword>